<dbReference type="InterPro" id="IPR023572">
    <property type="entry name" value="Archease_dom"/>
</dbReference>
<dbReference type="GO" id="GO:0008033">
    <property type="term" value="P:tRNA processing"/>
    <property type="evidence" value="ECO:0007669"/>
    <property type="project" value="UniProtKB-KW"/>
</dbReference>
<evidence type="ECO:0000313" key="6">
    <source>
        <dbReference type="EMBL" id="KGQ21927.2"/>
    </source>
</evidence>
<evidence type="ECO:0000256" key="4">
    <source>
        <dbReference type="ARBA" id="ARBA00022837"/>
    </source>
</evidence>
<gene>
    <name evidence="6" type="ORF">THFILI_10835</name>
</gene>
<dbReference type="InterPro" id="IPR002804">
    <property type="entry name" value="Archease"/>
</dbReference>
<keyword evidence="4" id="KW-0106">Calcium</keyword>
<dbReference type="GO" id="GO:0046872">
    <property type="term" value="F:metal ion binding"/>
    <property type="evidence" value="ECO:0007669"/>
    <property type="project" value="UniProtKB-KW"/>
</dbReference>
<evidence type="ECO:0000259" key="5">
    <source>
        <dbReference type="Pfam" id="PF01951"/>
    </source>
</evidence>
<dbReference type="OrthoDB" id="164090at2"/>
<dbReference type="SUPFAM" id="SSF69819">
    <property type="entry name" value="MTH1598-like"/>
    <property type="match status" value="1"/>
</dbReference>
<comment type="similarity">
    <text evidence="1">Belongs to the archease family.</text>
</comment>
<keyword evidence="2" id="KW-0819">tRNA processing</keyword>
<reference evidence="6 7" key="1">
    <citation type="journal article" date="2015" name="Genome Announc.">
        <title>Draft Genome Sequence of the Thermophile Thermus filiformis ATCC 43280, Producer of Carotenoid-(Di)glucoside-Branched Fatty Acid (Di)esters and Source of Hyperthermostable Enzymes of Biotechnological Interest.</title>
        <authorList>
            <person name="Mandelli F."/>
            <person name="Oliveira Ramires B."/>
            <person name="Couger M.B."/>
            <person name="Paixao D.A."/>
            <person name="Camilo C.M."/>
            <person name="Polikarpov I."/>
            <person name="Prade R."/>
            <person name="Riano-Pachon D.M."/>
            <person name="Squina F.M."/>
        </authorList>
    </citation>
    <scope>NUCLEOTIDE SEQUENCE [LARGE SCALE GENOMIC DNA]</scope>
    <source>
        <strain evidence="6 7">ATCC 43280</strain>
    </source>
</reference>
<protein>
    <submittedName>
        <fullName evidence="6">Phosphoribosylformylglycinamidine synthase</fullName>
    </submittedName>
</protein>
<evidence type="ECO:0000256" key="3">
    <source>
        <dbReference type="ARBA" id="ARBA00022723"/>
    </source>
</evidence>
<dbReference type="Gene3D" id="3.55.10.10">
    <property type="entry name" value="Archease domain"/>
    <property type="match status" value="1"/>
</dbReference>
<evidence type="ECO:0000313" key="7">
    <source>
        <dbReference type="Proteomes" id="UP000030364"/>
    </source>
</evidence>
<evidence type="ECO:0000256" key="2">
    <source>
        <dbReference type="ARBA" id="ARBA00022694"/>
    </source>
</evidence>
<dbReference type="AlphaFoldDB" id="A0A0A2WT27"/>
<dbReference type="Pfam" id="PF01951">
    <property type="entry name" value="Archease"/>
    <property type="match status" value="1"/>
</dbReference>
<organism evidence="6 7">
    <name type="scientific">Thermus filiformis</name>
    <dbReference type="NCBI Taxonomy" id="276"/>
    <lineage>
        <taxon>Bacteria</taxon>
        <taxon>Thermotogati</taxon>
        <taxon>Deinococcota</taxon>
        <taxon>Deinococci</taxon>
        <taxon>Thermales</taxon>
        <taxon>Thermaceae</taxon>
        <taxon>Thermus</taxon>
    </lineage>
</organism>
<name>A0A0A2WT27_THEFI</name>
<sequence>MVVTPLDHTADVGFQVEAQSLEDLFLGAMRGLLEVMFARPPIEGSRRKRLRLEAPDLETLLVRFLNELIYLVQTKGFVPGRGRLRIERTGEGVALSATLWGEGFREEFGFLGEVKSATFHGLAVRQEDGRWRARVILDV</sequence>
<feature type="domain" description="Archease" evidence="5">
    <location>
        <begin position="6"/>
        <end position="139"/>
    </location>
</feature>
<dbReference type="Proteomes" id="UP000030364">
    <property type="component" value="Unassembled WGS sequence"/>
</dbReference>
<comment type="caution">
    <text evidence="6">The sequence shown here is derived from an EMBL/GenBank/DDBJ whole genome shotgun (WGS) entry which is preliminary data.</text>
</comment>
<keyword evidence="3" id="KW-0479">Metal-binding</keyword>
<evidence type="ECO:0000256" key="1">
    <source>
        <dbReference type="ARBA" id="ARBA00007963"/>
    </source>
</evidence>
<dbReference type="InterPro" id="IPR036820">
    <property type="entry name" value="Archease_dom_sf"/>
</dbReference>
<dbReference type="EMBL" id="JPSL02000040">
    <property type="protein sequence ID" value="KGQ21927.2"/>
    <property type="molecule type" value="Genomic_DNA"/>
</dbReference>
<accession>A0A0A2WT27</accession>
<keyword evidence="7" id="KW-1185">Reference proteome</keyword>
<dbReference type="STRING" id="276.THFILI_10835"/>
<proteinExistence type="inferred from homology"/>
<dbReference type="PANTHER" id="PTHR12682:SF11">
    <property type="entry name" value="PROTEIN ARCHEASE"/>
    <property type="match status" value="1"/>
</dbReference>
<dbReference type="RefSeq" id="WP_038064217.1">
    <property type="nucleotide sequence ID" value="NZ_JPSL02000040.1"/>
</dbReference>
<dbReference type="PANTHER" id="PTHR12682">
    <property type="entry name" value="ARCHEASE"/>
    <property type="match status" value="1"/>
</dbReference>